<evidence type="ECO:0000256" key="4">
    <source>
        <dbReference type="ARBA" id="ARBA00011367"/>
    </source>
</evidence>
<evidence type="ECO:0000256" key="9">
    <source>
        <dbReference type="ARBA" id="ARBA00022723"/>
    </source>
</evidence>
<keyword evidence="9" id="KW-0479">Metal-binding</keyword>
<comment type="similarity">
    <text evidence="3">Belongs to the antenna complex alpha subunit family.</text>
</comment>
<dbReference type="AlphaFoldDB" id="A0AAF0BQW6"/>
<feature type="domain" description="Antenna complex alpha/beta subunit" evidence="17">
    <location>
        <begin position="3"/>
        <end position="41"/>
    </location>
</feature>
<dbReference type="InterPro" id="IPR000066">
    <property type="entry name" value="Antenna_a/b"/>
</dbReference>
<organism evidence="18 19">
    <name type="scientific">Rhodopseudomonas palustris (strain ATCC BAA-98 / CGA009)</name>
    <dbReference type="NCBI Taxonomy" id="258594"/>
    <lineage>
        <taxon>Bacteria</taxon>
        <taxon>Pseudomonadati</taxon>
        <taxon>Pseudomonadota</taxon>
        <taxon>Alphaproteobacteria</taxon>
        <taxon>Hyphomicrobiales</taxon>
        <taxon>Nitrobacteraceae</taxon>
        <taxon>Rhodopseudomonas</taxon>
    </lineage>
</organism>
<proteinExistence type="inferred from homology"/>
<comment type="subcellular location">
    <subcellularLocation>
        <location evidence="2">Cell inner membrane</location>
        <topology evidence="2">Single-pass type II membrane protein</topology>
    </subcellularLocation>
</comment>
<dbReference type="PRINTS" id="PR00673">
    <property type="entry name" value="LIGHTHARVSTA"/>
</dbReference>
<dbReference type="Gene3D" id="4.10.220.20">
    <property type="entry name" value="Light-harvesting complex"/>
    <property type="match status" value="1"/>
</dbReference>
<dbReference type="GO" id="GO:0046872">
    <property type="term" value="F:metal ion binding"/>
    <property type="evidence" value="ECO:0007669"/>
    <property type="project" value="UniProtKB-KW"/>
</dbReference>
<dbReference type="Pfam" id="PF00556">
    <property type="entry name" value="LHC"/>
    <property type="match status" value="1"/>
</dbReference>
<dbReference type="GO" id="GO:0030077">
    <property type="term" value="C:plasma membrane light-harvesting complex"/>
    <property type="evidence" value="ECO:0007669"/>
    <property type="project" value="InterPro"/>
</dbReference>
<reference evidence="18 19" key="1">
    <citation type="journal article" date="2004" name="Nat. Biotechnol.">
        <title>Complete genome sequence of the metabolically versatile photosynthetic bacterium Rhodopseudomonas palustris.</title>
        <authorList>
            <person name="Larimer F.W."/>
            <person name="Chain P."/>
            <person name="Hauser L."/>
            <person name="Lamerdin J."/>
            <person name="Malfatti S."/>
            <person name="Do L."/>
            <person name="Land M.L."/>
            <person name="Pelletier D.A."/>
            <person name="Beatty J.T."/>
            <person name="Lang A.S."/>
            <person name="Tabita F.R."/>
            <person name="Gibson J.L."/>
            <person name="Hanson T.E."/>
            <person name="Bobst C."/>
            <person name="Torres J.L."/>
            <person name="Peres C."/>
            <person name="Harrison F.H."/>
            <person name="Gibson J."/>
            <person name="Harwood C.S."/>
        </authorList>
    </citation>
    <scope>NUCLEOTIDE SEQUENCE [LARGE SCALE GENOMIC DNA]</scope>
    <source>
        <strain evidence="19">ATCC BAA-98 / CGA009</strain>
    </source>
</reference>
<dbReference type="GO" id="GO:0042314">
    <property type="term" value="F:bacteriochlorophyll binding"/>
    <property type="evidence" value="ECO:0007669"/>
    <property type="project" value="UniProtKB-KW"/>
</dbReference>
<evidence type="ECO:0000256" key="8">
    <source>
        <dbReference type="ARBA" id="ARBA00022692"/>
    </source>
</evidence>
<comment type="function">
    <text evidence="1">Antenna complexes are light-harvesting systems, which transfer the excitation energy to the reaction centers.</text>
</comment>
<dbReference type="RefSeq" id="WP_011158203.1">
    <property type="nucleotide sequence ID" value="NZ_CP116810.1"/>
</dbReference>
<dbReference type="EMBL" id="CP116810">
    <property type="protein sequence ID" value="WCL92817.1"/>
    <property type="molecule type" value="Genomic_DNA"/>
</dbReference>
<dbReference type="GO" id="GO:0019684">
    <property type="term" value="P:photosynthesis, light reaction"/>
    <property type="evidence" value="ECO:0007669"/>
    <property type="project" value="InterPro"/>
</dbReference>
<gene>
    <name evidence="18" type="ORF">TX73_013740</name>
</gene>
<dbReference type="GO" id="GO:0005886">
    <property type="term" value="C:plasma membrane"/>
    <property type="evidence" value="ECO:0007669"/>
    <property type="project" value="UniProtKB-SubCell"/>
</dbReference>
<dbReference type="SMR" id="A0AAF0BQW6"/>
<evidence type="ECO:0000256" key="10">
    <source>
        <dbReference type="ARBA" id="ARBA00022842"/>
    </source>
</evidence>
<keyword evidence="6" id="KW-0148">Chlorophyll</keyword>
<protein>
    <submittedName>
        <fullName evidence="18">Light-harvesting protein</fullName>
    </submittedName>
</protein>
<dbReference type="InterPro" id="IPR002361">
    <property type="entry name" value="Antenna_alpha_CS"/>
</dbReference>
<evidence type="ECO:0000256" key="3">
    <source>
        <dbReference type="ARBA" id="ARBA00005629"/>
    </source>
</evidence>
<evidence type="ECO:0000256" key="1">
    <source>
        <dbReference type="ARBA" id="ARBA00002455"/>
    </source>
</evidence>
<evidence type="ECO:0000256" key="12">
    <source>
        <dbReference type="ARBA" id="ARBA00022989"/>
    </source>
</evidence>
<keyword evidence="11" id="KW-0076">Bacteriochlorophyll</keyword>
<dbReference type="GO" id="GO:0019866">
    <property type="term" value="C:organelle inner membrane"/>
    <property type="evidence" value="ECO:0007669"/>
    <property type="project" value="InterPro"/>
</dbReference>
<name>A0AAF0BQW6_RHOPA</name>
<evidence type="ECO:0000256" key="6">
    <source>
        <dbReference type="ARBA" id="ARBA00022494"/>
    </source>
</evidence>
<evidence type="ECO:0000256" key="7">
    <source>
        <dbReference type="ARBA" id="ARBA00022549"/>
    </source>
</evidence>
<evidence type="ECO:0000256" key="15">
    <source>
        <dbReference type="ARBA" id="ARBA00023243"/>
    </source>
</evidence>
<comment type="subunit">
    <text evidence="4">The core complex is formed by different alpha and beta chains, binding bacteriochlorophyll molecules, and arranged most probably in tetrameric structures disposed around the reaction center. The non-pigmented gamma chains may constitute additional components.</text>
</comment>
<evidence type="ECO:0000256" key="2">
    <source>
        <dbReference type="ARBA" id="ARBA00004249"/>
    </source>
</evidence>
<keyword evidence="14 16" id="KW-0472">Membrane</keyword>
<dbReference type="PROSITE" id="PS00968">
    <property type="entry name" value="ANTENNA_COMP_ALPHA"/>
    <property type="match status" value="1"/>
</dbReference>
<accession>A0AAF0BQW6</accession>
<keyword evidence="13" id="KW-0157">Chromophore</keyword>
<dbReference type="Proteomes" id="UP000001426">
    <property type="component" value="Chromosome"/>
</dbReference>
<evidence type="ECO:0000256" key="16">
    <source>
        <dbReference type="SAM" id="Phobius"/>
    </source>
</evidence>
<dbReference type="GeneID" id="66893725"/>
<keyword evidence="15" id="KW-0437">Light-harvesting polypeptide</keyword>
<sequence length="59" mass="6394">MNQARIWTVVKPTVGLPLLLGSVTVIAILVHFAVLSHTTWFSKYWNGKAAAIESSVNVG</sequence>
<dbReference type="SUPFAM" id="SSF56918">
    <property type="entry name" value="Light-harvesting complex subunits"/>
    <property type="match status" value="1"/>
</dbReference>
<evidence type="ECO:0000259" key="17">
    <source>
        <dbReference type="Pfam" id="PF00556"/>
    </source>
</evidence>
<dbReference type="KEGG" id="rpa:TX73_013740"/>
<evidence type="ECO:0000313" key="18">
    <source>
        <dbReference type="EMBL" id="WCL92817.1"/>
    </source>
</evidence>
<keyword evidence="12 16" id="KW-1133">Transmembrane helix</keyword>
<evidence type="ECO:0000256" key="13">
    <source>
        <dbReference type="ARBA" id="ARBA00022991"/>
    </source>
</evidence>
<evidence type="ECO:0000256" key="5">
    <source>
        <dbReference type="ARBA" id="ARBA00022475"/>
    </source>
</evidence>
<evidence type="ECO:0000313" key="19">
    <source>
        <dbReference type="Proteomes" id="UP000001426"/>
    </source>
</evidence>
<feature type="transmembrane region" description="Helical" evidence="16">
    <location>
        <begin position="14"/>
        <end position="35"/>
    </location>
</feature>
<dbReference type="InterPro" id="IPR035889">
    <property type="entry name" value="Light-harvesting_complex"/>
</dbReference>
<evidence type="ECO:0000256" key="11">
    <source>
        <dbReference type="ARBA" id="ARBA00022956"/>
    </source>
</evidence>
<keyword evidence="8 16" id="KW-0812">Transmembrane</keyword>
<evidence type="ECO:0000256" key="14">
    <source>
        <dbReference type="ARBA" id="ARBA00023136"/>
    </source>
</evidence>
<keyword evidence="5" id="KW-1003">Cell membrane</keyword>
<keyword evidence="7" id="KW-0042">Antenna complex</keyword>
<keyword evidence="10" id="KW-0460">Magnesium</keyword>
<keyword evidence="19" id="KW-1185">Reference proteome</keyword>
<dbReference type="InterPro" id="IPR018332">
    <property type="entry name" value="Antenna_alpha"/>
</dbReference>